<organism evidence="1 2">
    <name type="scientific">Streptomyces aureoversilis</name>
    <dbReference type="NCBI Taxonomy" id="67277"/>
    <lineage>
        <taxon>Bacteria</taxon>
        <taxon>Bacillati</taxon>
        <taxon>Actinomycetota</taxon>
        <taxon>Actinomycetes</taxon>
        <taxon>Kitasatosporales</taxon>
        <taxon>Streptomycetaceae</taxon>
        <taxon>Streptomyces</taxon>
    </lineage>
</organism>
<keyword evidence="2" id="KW-1185">Reference proteome</keyword>
<dbReference type="Proteomes" id="UP001596222">
    <property type="component" value="Unassembled WGS sequence"/>
</dbReference>
<evidence type="ECO:0008006" key="3">
    <source>
        <dbReference type="Google" id="ProtNLM"/>
    </source>
</evidence>
<dbReference type="RefSeq" id="WP_382038527.1">
    <property type="nucleotide sequence ID" value="NZ_JBHSKJ010000003.1"/>
</dbReference>
<sequence>MRRWPAQDALKPWQHRSWIFITSPGLRLKAAWVLDLYARTWQGEQLGDDEYVTSADAKTSIQTRCRCHPTLAPGKARAMRVNHTHGRGGALACLAVYDVQRPRAKVFGRTEECTGIVPFMNLATQVMSQEPYASVEPVFWIVDNGSSRRRQKEADRLTAATAAFPNTVMVHT</sequence>
<comment type="caution">
    <text evidence="1">The sequence shown here is derived from an EMBL/GenBank/DDBJ whole genome shotgun (WGS) entry which is preliminary data.</text>
</comment>
<reference evidence="2" key="1">
    <citation type="journal article" date="2019" name="Int. J. Syst. Evol. Microbiol.">
        <title>The Global Catalogue of Microorganisms (GCM) 10K type strain sequencing project: providing services to taxonomists for standard genome sequencing and annotation.</title>
        <authorList>
            <consortium name="The Broad Institute Genomics Platform"/>
            <consortium name="The Broad Institute Genome Sequencing Center for Infectious Disease"/>
            <person name="Wu L."/>
            <person name="Ma J."/>
        </authorList>
    </citation>
    <scope>NUCLEOTIDE SEQUENCE [LARGE SCALE GENOMIC DNA]</scope>
    <source>
        <strain evidence="2">CGMCC 4.1641</strain>
    </source>
</reference>
<evidence type="ECO:0000313" key="2">
    <source>
        <dbReference type="Proteomes" id="UP001596222"/>
    </source>
</evidence>
<dbReference type="EMBL" id="JBHSKJ010000003">
    <property type="protein sequence ID" value="MFC5144529.1"/>
    <property type="molecule type" value="Genomic_DNA"/>
</dbReference>
<proteinExistence type="predicted"/>
<gene>
    <name evidence="1" type="ORF">ACFPP6_07495</name>
</gene>
<protein>
    <recommendedName>
        <fullName evidence="3">Transposase</fullName>
    </recommendedName>
</protein>
<accession>A0ABV9ZSZ9</accession>
<name>A0ABV9ZSZ9_9ACTN</name>
<evidence type="ECO:0000313" key="1">
    <source>
        <dbReference type="EMBL" id="MFC5144529.1"/>
    </source>
</evidence>